<evidence type="ECO:0000313" key="2">
    <source>
        <dbReference type="EMBL" id="CAE7446211.1"/>
    </source>
</evidence>
<keyword evidence="3" id="KW-1185">Reference proteome</keyword>
<proteinExistence type="predicted"/>
<sequence length="56" mass="6075">MNSGICKAWPRSWQPSSAQGRSSSANMQVVSSWTLTSCFSSGSSRRGTCERANCAW</sequence>
<comment type="caution">
    <text evidence="2">The sequence shown here is derived from an EMBL/GenBank/DDBJ whole genome shotgun (WGS) entry which is preliminary data.</text>
</comment>
<name>A0A812RKH7_9DINO</name>
<protein>
    <submittedName>
        <fullName evidence="2">Uncharacterized protein</fullName>
    </submittedName>
</protein>
<dbReference type="AlphaFoldDB" id="A0A812RKH7"/>
<accession>A0A812RKH7</accession>
<evidence type="ECO:0000256" key="1">
    <source>
        <dbReference type="SAM" id="MobiDB-lite"/>
    </source>
</evidence>
<dbReference type="EMBL" id="CAJNDS010002354">
    <property type="protein sequence ID" value="CAE7446211.1"/>
    <property type="molecule type" value="Genomic_DNA"/>
</dbReference>
<dbReference type="Proteomes" id="UP000604046">
    <property type="component" value="Unassembled WGS sequence"/>
</dbReference>
<organism evidence="2 3">
    <name type="scientific">Symbiodinium natans</name>
    <dbReference type="NCBI Taxonomy" id="878477"/>
    <lineage>
        <taxon>Eukaryota</taxon>
        <taxon>Sar</taxon>
        <taxon>Alveolata</taxon>
        <taxon>Dinophyceae</taxon>
        <taxon>Suessiales</taxon>
        <taxon>Symbiodiniaceae</taxon>
        <taxon>Symbiodinium</taxon>
    </lineage>
</organism>
<feature type="compositionally biased region" description="Polar residues" evidence="1">
    <location>
        <begin position="13"/>
        <end position="22"/>
    </location>
</feature>
<evidence type="ECO:0000313" key="3">
    <source>
        <dbReference type="Proteomes" id="UP000604046"/>
    </source>
</evidence>
<gene>
    <name evidence="2" type="ORF">SNAT2548_LOCUS24315</name>
</gene>
<feature type="region of interest" description="Disordered" evidence="1">
    <location>
        <begin position="1"/>
        <end position="22"/>
    </location>
</feature>
<reference evidence="2" key="1">
    <citation type="submission" date="2021-02" db="EMBL/GenBank/DDBJ databases">
        <authorList>
            <person name="Dougan E. K."/>
            <person name="Rhodes N."/>
            <person name="Thang M."/>
            <person name="Chan C."/>
        </authorList>
    </citation>
    <scope>NUCLEOTIDE SEQUENCE</scope>
</reference>